<evidence type="ECO:0000313" key="1">
    <source>
        <dbReference type="EMBL" id="KAG0409853.1"/>
    </source>
</evidence>
<comment type="caution">
    <text evidence="1">The sequence shown here is derived from an EMBL/GenBank/DDBJ whole genome shotgun (WGS) entry which is preliminary data.</text>
</comment>
<organism evidence="1 2">
    <name type="scientific">Ixodes persulcatus</name>
    <name type="common">Taiga tick</name>
    <dbReference type="NCBI Taxonomy" id="34615"/>
    <lineage>
        <taxon>Eukaryota</taxon>
        <taxon>Metazoa</taxon>
        <taxon>Ecdysozoa</taxon>
        <taxon>Arthropoda</taxon>
        <taxon>Chelicerata</taxon>
        <taxon>Arachnida</taxon>
        <taxon>Acari</taxon>
        <taxon>Parasitiformes</taxon>
        <taxon>Ixodida</taxon>
        <taxon>Ixodoidea</taxon>
        <taxon>Ixodidae</taxon>
        <taxon>Ixodinae</taxon>
        <taxon>Ixodes</taxon>
    </lineage>
</organism>
<dbReference type="EMBL" id="JABSTQ010011585">
    <property type="protein sequence ID" value="KAG0409853.1"/>
    <property type="molecule type" value="Genomic_DNA"/>
</dbReference>
<gene>
    <name evidence="1" type="ORF">HPB47_013030</name>
</gene>
<evidence type="ECO:0000313" key="2">
    <source>
        <dbReference type="Proteomes" id="UP000805193"/>
    </source>
</evidence>
<protein>
    <submittedName>
        <fullName evidence="1">Uncharacterized protein</fullName>
    </submittedName>
</protein>
<name>A0AC60NRW9_IXOPE</name>
<sequence length="399" mass="43828">MDVVKGQEASGRAAINPASNNWLAAVGIGPCDIVLHLWAVGHGSSDRRDHRGGTDQAGNRSQSRHSIRATAEAVLQLDTNRHEVNILTSLFRYREGKPIIGVKRQRDLLIDLEVPSLGVLMRQRIQKRIADAPAVEAANTLDGTPVAREQQGASGAGNLAPSVPVERAWKHSGYFGQDMSTKTRVFTFPIVRTQKQLTEDQESRPTRQWKNLMEPRKPEDAAVTSRQKLKRRAVNQLPEVAPAYLGGGVASDLYPPKNLSPTVPPPRCHCRESPANRSLEDLLELVPSISRTIHKSANGSIIKEIIRASLSKSLELERVYGQRDCHCNCQVPSAHFVKGAARVTVRPQHKILTWNPARGRRTSSSPGVEATQANRSPPSYRSVVSYSACLKGHKISTTC</sequence>
<reference evidence="1 2" key="1">
    <citation type="journal article" date="2020" name="Cell">
        <title>Large-Scale Comparative Analyses of Tick Genomes Elucidate Their Genetic Diversity and Vector Capacities.</title>
        <authorList>
            <consortium name="Tick Genome and Microbiome Consortium (TIGMIC)"/>
            <person name="Jia N."/>
            <person name="Wang J."/>
            <person name="Shi W."/>
            <person name="Du L."/>
            <person name="Sun Y."/>
            <person name="Zhan W."/>
            <person name="Jiang J.F."/>
            <person name="Wang Q."/>
            <person name="Zhang B."/>
            <person name="Ji P."/>
            <person name="Bell-Sakyi L."/>
            <person name="Cui X.M."/>
            <person name="Yuan T.T."/>
            <person name="Jiang B.G."/>
            <person name="Yang W.F."/>
            <person name="Lam T.T."/>
            <person name="Chang Q.C."/>
            <person name="Ding S.J."/>
            <person name="Wang X.J."/>
            <person name="Zhu J.G."/>
            <person name="Ruan X.D."/>
            <person name="Zhao L."/>
            <person name="Wei J.T."/>
            <person name="Ye R.Z."/>
            <person name="Que T.C."/>
            <person name="Du C.H."/>
            <person name="Zhou Y.H."/>
            <person name="Cheng J.X."/>
            <person name="Dai P.F."/>
            <person name="Guo W.B."/>
            <person name="Han X.H."/>
            <person name="Huang E.J."/>
            <person name="Li L.F."/>
            <person name="Wei W."/>
            <person name="Gao Y.C."/>
            <person name="Liu J.Z."/>
            <person name="Shao H.Z."/>
            <person name="Wang X."/>
            <person name="Wang C.C."/>
            <person name="Yang T.C."/>
            <person name="Huo Q.B."/>
            <person name="Li W."/>
            <person name="Chen H.Y."/>
            <person name="Chen S.E."/>
            <person name="Zhou L.G."/>
            <person name="Ni X.B."/>
            <person name="Tian J.H."/>
            <person name="Sheng Y."/>
            <person name="Liu T."/>
            <person name="Pan Y.S."/>
            <person name="Xia L.Y."/>
            <person name="Li J."/>
            <person name="Zhao F."/>
            <person name="Cao W.C."/>
        </authorList>
    </citation>
    <scope>NUCLEOTIDE SEQUENCE [LARGE SCALE GENOMIC DNA]</scope>
    <source>
        <strain evidence="1">Iper-2018</strain>
    </source>
</reference>
<keyword evidence="2" id="KW-1185">Reference proteome</keyword>
<accession>A0AC60NRW9</accession>
<dbReference type="Proteomes" id="UP000805193">
    <property type="component" value="Unassembled WGS sequence"/>
</dbReference>
<proteinExistence type="predicted"/>